<dbReference type="EMBL" id="JADEYC010000021">
    <property type="protein sequence ID" value="MBE9375551.1"/>
    <property type="molecule type" value="Genomic_DNA"/>
</dbReference>
<dbReference type="Proteomes" id="UP000598360">
    <property type="component" value="Unassembled WGS sequence"/>
</dbReference>
<organism evidence="2 3">
    <name type="scientific">Saccharopolyspora montiporae</name>
    <dbReference type="NCBI Taxonomy" id="2781240"/>
    <lineage>
        <taxon>Bacteria</taxon>
        <taxon>Bacillati</taxon>
        <taxon>Actinomycetota</taxon>
        <taxon>Actinomycetes</taxon>
        <taxon>Pseudonocardiales</taxon>
        <taxon>Pseudonocardiaceae</taxon>
        <taxon>Saccharopolyspora</taxon>
    </lineage>
</organism>
<sequence>MARRAGNLRVQRDGSVEGYRIGRTLRLRVELARQLRRRRTRLILGALAVLPLLLLLAFEVGDDGSGGSTADAATSSGLGFTAFVLTASTGFLLVVAVALLFGDAVSSEASWGSLRYLLAAPVPRLRLLRQKAAVAALLGLLGMGLLMSVALGAGLFWYGTGDLLTGTGETVDFVAGLIRVALACGYVAVQLSWVAGLALLLSVSTDAPLGAVGGTVAVSIVSQILDQIEVLGQLRGYLPTHFSRAYADLLNPDIDWTDMTRGAFSALAYATAFTVLAGLRFHRKDITS</sequence>
<feature type="transmembrane region" description="Helical" evidence="1">
    <location>
        <begin position="78"/>
        <end position="101"/>
    </location>
</feature>
<keyword evidence="1" id="KW-0812">Transmembrane</keyword>
<evidence type="ECO:0000313" key="3">
    <source>
        <dbReference type="Proteomes" id="UP000598360"/>
    </source>
</evidence>
<feature type="transmembrane region" description="Helical" evidence="1">
    <location>
        <begin position="42"/>
        <end position="58"/>
    </location>
</feature>
<dbReference type="GO" id="GO:0005886">
    <property type="term" value="C:plasma membrane"/>
    <property type="evidence" value="ECO:0007669"/>
    <property type="project" value="UniProtKB-SubCell"/>
</dbReference>
<evidence type="ECO:0000256" key="1">
    <source>
        <dbReference type="SAM" id="Phobius"/>
    </source>
</evidence>
<feature type="transmembrane region" description="Helical" evidence="1">
    <location>
        <begin position="134"/>
        <end position="158"/>
    </location>
</feature>
<comment type="caution">
    <text evidence="2">The sequence shown here is derived from an EMBL/GenBank/DDBJ whole genome shotgun (WGS) entry which is preliminary data.</text>
</comment>
<feature type="transmembrane region" description="Helical" evidence="1">
    <location>
        <begin position="262"/>
        <end position="281"/>
    </location>
</feature>
<name>A0A929BCK9_9PSEU</name>
<protein>
    <submittedName>
        <fullName evidence="2">ABC transporter permease</fullName>
    </submittedName>
</protein>
<accession>A0A929BCK9</accession>
<keyword evidence="3" id="KW-1185">Reference proteome</keyword>
<dbReference type="PANTHER" id="PTHR37305:SF1">
    <property type="entry name" value="MEMBRANE PROTEIN"/>
    <property type="match status" value="1"/>
</dbReference>
<keyword evidence="1" id="KW-1133">Transmembrane helix</keyword>
<evidence type="ECO:0000313" key="2">
    <source>
        <dbReference type="EMBL" id="MBE9375551.1"/>
    </source>
</evidence>
<gene>
    <name evidence="2" type="ORF">IQ251_13945</name>
</gene>
<feature type="transmembrane region" description="Helical" evidence="1">
    <location>
        <begin position="207"/>
        <end position="225"/>
    </location>
</feature>
<dbReference type="AlphaFoldDB" id="A0A929BCK9"/>
<proteinExistence type="predicted"/>
<keyword evidence="1" id="KW-0472">Membrane</keyword>
<dbReference type="PANTHER" id="PTHR37305">
    <property type="entry name" value="INTEGRAL MEMBRANE PROTEIN-RELATED"/>
    <property type="match status" value="1"/>
</dbReference>
<dbReference type="GO" id="GO:0140359">
    <property type="term" value="F:ABC-type transporter activity"/>
    <property type="evidence" value="ECO:0007669"/>
    <property type="project" value="InterPro"/>
</dbReference>
<feature type="transmembrane region" description="Helical" evidence="1">
    <location>
        <begin position="178"/>
        <end position="200"/>
    </location>
</feature>
<reference evidence="2" key="1">
    <citation type="submission" date="2020-10" db="EMBL/GenBank/DDBJ databases">
        <title>Diversity and distribution of actinomycetes associated with coral in the coast of Hainan.</title>
        <authorList>
            <person name="Li F."/>
        </authorList>
    </citation>
    <scope>NUCLEOTIDE SEQUENCE</scope>
    <source>
        <strain evidence="2">HNM0983</strain>
    </source>
</reference>
<dbReference type="Pfam" id="PF12730">
    <property type="entry name" value="ABC2_membrane_4"/>
    <property type="match status" value="1"/>
</dbReference>